<evidence type="ECO:0000313" key="2">
    <source>
        <dbReference type="EMBL" id="KAK9687959.1"/>
    </source>
</evidence>
<dbReference type="Proteomes" id="UP001458880">
    <property type="component" value="Unassembled WGS sequence"/>
</dbReference>
<evidence type="ECO:0000256" key="1">
    <source>
        <dbReference type="SAM" id="MobiDB-lite"/>
    </source>
</evidence>
<gene>
    <name evidence="2" type="ORF">QE152_g35894</name>
</gene>
<comment type="caution">
    <text evidence="2">The sequence shown here is derived from an EMBL/GenBank/DDBJ whole genome shotgun (WGS) entry which is preliminary data.</text>
</comment>
<keyword evidence="3" id="KW-1185">Reference proteome</keyword>
<evidence type="ECO:0000313" key="3">
    <source>
        <dbReference type="Proteomes" id="UP001458880"/>
    </source>
</evidence>
<accession>A0AAW1IEI9</accession>
<feature type="region of interest" description="Disordered" evidence="1">
    <location>
        <begin position="27"/>
        <end position="86"/>
    </location>
</feature>
<name>A0AAW1IEI9_POPJA</name>
<sequence length="86" mass="9987">MATYKQENRRPLTERELELKAENIWVNDNNDDEVEDVFGDDSDNDEDYVQGQVSDTESEQSENDGENEEHEPVRNISSLRGKNDHC</sequence>
<reference evidence="2 3" key="1">
    <citation type="journal article" date="2024" name="BMC Genomics">
        <title>De novo assembly and annotation of Popillia japonica's genome with initial clues to its potential as an invasive pest.</title>
        <authorList>
            <person name="Cucini C."/>
            <person name="Boschi S."/>
            <person name="Funari R."/>
            <person name="Cardaioli E."/>
            <person name="Iannotti N."/>
            <person name="Marturano G."/>
            <person name="Paoli F."/>
            <person name="Bruttini M."/>
            <person name="Carapelli A."/>
            <person name="Frati F."/>
            <person name="Nardi F."/>
        </authorList>
    </citation>
    <scope>NUCLEOTIDE SEQUENCE [LARGE SCALE GENOMIC DNA]</scope>
    <source>
        <strain evidence="2">DMR45628</strain>
    </source>
</reference>
<dbReference type="EMBL" id="JASPKY010000613">
    <property type="protein sequence ID" value="KAK9687959.1"/>
    <property type="molecule type" value="Genomic_DNA"/>
</dbReference>
<proteinExistence type="predicted"/>
<protein>
    <submittedName>
        <fullName evidence="2">Uncharacterized protein</fullName>
    </submittedName>
</protein>
<feature type="compositionally biased region" description="Acidic residues" evidence="1">
    <location>
        <begin position="29"/>
        <end position="48"/>
    </location>
</feature>
<feature type="compositionally biased region" description="Acidic residues" evidence="1">
    <location>
        <begin position="56"/>
        <end position="69"/>
    </location>
</feature>
<dbReference type="AlphaFoldDB" id="A0AAW1IEI9"/>
<organism evidence="2 3">
    <name type="scientific">Popillia japonica</name>
    <name type="common">Japanese beetle</name>
    <dbReference type="NCBI Taxonomy" id="7064"/>
    <lineage>
        <taxon>Eukaryota</taxon>
        <taxon>Metazoa</taxon>
        <taxon>Ecdysozoa</taxon>
        <taxon>Arthropoda</taxon>
        <taxon>Hexapoda</taxon>
        <taxon>Insecta</taxon>
        <taxon>Pterygota</taxon>
        <taxon>Neoptera</taxon>
        <taxon>Endopterygota</taxon>
        <taxon>Coleoptera</taxon>
        <taxon>Polyphaga</taxon>
        <taxon>Scarabaeiformia</taxon>
        <taxon>Scarabaeidae</taxon>
        <taxon>Rutelinae</taxon>
        <taxon>Popillia</taxon>
    </lineage>
</organism>